<dbReference type="InterPro" id="IPR003661">
    <property type="entry name" value="HisK_dim/P_dom"/>
</dbReference>
<dbReference type="AlphaFoldDB" id="A0A239D4H5"/>
<keyword evidence="6 10" id="KW-0812">Transmembrane</keyword>
<evidence type="ECO:0000256" key="2">
    <source>
        <dbReference type="ARBA" id="ARBA00004370"/>
    </source>
</evidence>
<evidence type="ECO:0000256" key="10">
    <source>
        <dbReference type="SAM" id="Phobius"/>
    </source>
</evidence>
<dbReference type="GO" id="GO:0016020">
    <property type="term" value="C:membrane"/>
    <property type="evidence" value="ECO:0007669"/>
    <property type="project" value="UniProtKB-SubCell"/>
</dbReference>
<dbReference type="SMART" id="SM00387">
    <property type="entry name" value="HATPase_c"/>
    <property type="match status" value="1"/>
</dbReference>
<dbReference type="Pfam" id="PF08521">
    <property type="entry name" value="2CSK_N"/>
    <property type="match status" value="1"/>
</dbReference>
<proteinExistence type="predicted"/>
<keyword evidence="8 10" id="KW-1133">Transmembrane helix</keyword>
<sequence length="515" mass="55845">MKSLRARLTAAVMMPLLALAITFGGTTCWMIHRTISTASDRLLVGSVLTISRAIEAERATHESLLTLAVELLRTRSAPLPVYSVFDGDRLVTGTPDLLPPEDYLVRPAATLPLHDPAGFPQDYRDRRLATGYIDDRDSTGVIQPTYLRDAMLGGRPVRVATEIRQFPGSERPVAIQVADFIDDRRAYEQTYYLRVLGAGILVVMIAVLLFYGAVTWGLGPFASLTQQIEEAHKRATPNVRVALSPGDPLEARSLASAFNDLMARNERAVQSLRQFTANASHQLRTPLAIVRVHVDVLGRYGSSTPQGATALADIAAAVESLERLLAQLITLARMDEQSSAETPLNAFDLTGLVAEILATRVTHPDTARMDIGFEAQEAGLAALGDPMLATEMIGNLVDNAIRYNRADGSVTVRVLQSDGMPVVEIEDDGPGIAPADREKVWERFYRAPGVDAPSGSGLGLPIVRALGERMGAHVFLTSGRDGRGTLAVIEFQPATRHANEEIETNFDPTEEMTAC</sequence>
<evidence type="ECO:0000313" key="12">
    <source>
        <dbReference type="EMBL" id="SNS27129.1"/>
    </source>
</evidence>
<accession>A0A239D4H5</accession>
<evidence type="ECO:0000313" key="13">
    <source>
        <dbReference type="Proteomes" id="UP000198339"/>
    </source>
</evidence>
<evidence type="ECO:0000256" key="5">
    <source>
        <dbReference type="ARBA" id="ARBA00022679"/>
    </source>
</evidence>
<dbReference type="InterPro" id="IPR003594">
    <property type="entry name" value="HATPase_dom"/>
</dbReference>
<keyword evidence="13" id="KW-1185">Reference proteome</keyword>
<reference evidence="12 13" key="1">
    <citation type="submission" date="2017-06" db="EMBL/GenBank/DDBJ databases">
        <authorList>
            <person name="Kim H.J."/>
            <person name="Triplett B.A."/>
        </authorList>
    </citation>
    <scope>NUCLEOTIDE SEQUENCE [LARGE SCALE GENOMIC DNA]</scope>
    <source>
        <strain evidence="12 13">DS15</strain>
    </source>
</reference>
<dbReference type="SMART" id="SM00388">
    <property type="entry name" value="HisKA"/>
    <property type="match status" value="1"/>
</dbReference>
<dbReference type="RefSeq" id="WP_089214024.1">
    <property type="nucleotide sequence ID" value="NZ_FZPA01000001.1"/>
</dbReference>
<dbReference type="EMBL" id="FZPA01000001">
    <property type="protein sequence ID" value="SNS27129.1"/>
    <property type="molecule type" value="Genomic_DNA"/>
</dbReference>
<dbReference type="InterPro" id="IPR050428">
    <property type="entry name" value="TCS_sensor_his_kinase"/>
</dbReference>
<evidence type="ECO:0000256" key="4">
    <source>
        <dbReference type="ARBA" id="ARBA00022553"/>
    </source>
</evidence>
<dbReference type="CDD" id="cd00082">
    <property type="entry name" value="HisKA"/>
    <property type="match status" value="1"/>
</dbReference>
<comment type="catalytic activity">
    <reaction evidence="1">
        <text>ATP + protein L-histidine = ADP + protein N-phospho-L-histidine.</text>
        <dbReference type="EC" id="2.7.13.3"/>
    </reaction>
</comment>
<keyword evidence="7 12" id="KW-0418">Kinase</keyword>
<keyword evidence="9 10" id="KW-0472">Membrane</keyword>
<dbReference type="OrthoDB" id="913606at2"/>
<dbReference type="Proteomes" id="UP000198339">
    <property type="component" value="Unassembled WGS sequence"/>
</dbReference>
<organism evidence="12 13">
    <name type="scientific">Sphingopyxis indica</name>
    <dbReference type="NCBI Taxonomy" id="436663"/>
    <lineage>
        <taxon>Bacteria</taxon>
        <taxon>Pseudomonadati</taxon>
        <taxon>Pseudomonadota</taxon>
        <taxon>Alphaproteobacteria</taxon>
        <taxon>Sphingomonadales</taxon>
        <taxon>Sphingomonadaceae</taxon>
        <taxon>Sphingopyxis</taxon>
    </lineage>
</organism>
<dbReference type="InterPro" id="IPR013727">
    <property type="entry name" value="2CSK_N"/>
</dbReference>
<evidence type="ECO:0000256" key="1">
    <source>
        <dbReference type="ARBA" id="ARBA00000085"/>
    </source>
</evidence>
<dbReference type="PANTHER" id="PTHR45436">
    <property type="entry name" value="SENSOR HISTIDINE KINASE YKOH"/>
    <property type="match status" value="1"/>
</dbReference>
<dbReference type="EC" id="2.7.13.3" evidence="3"/>
<feature type="domain" description="Histidine kinase" evidence="11">
    <location>
        <begin position="278"/>
        <end position="495"/>
    </location>
</feature>
<name>A0A239D4H5_9SPHN</name>
<dbReference type="PANTHER" id="PTHR45436:SF5">
    <property type="entry name" value="SENSOR HISTIDINE KINASE TRCS"/>
    <property type="match status" value="1"/>
</dbReference>
<dbReference type="PROSITE" id="PS50109">
    <property type="entry name" value="HIS_KIN"/>
    <property type="match status" value="1"/>
</dbReference>
<dbReference type="InterPro" id="IPR004358">
    <property type="entry name" value="Sig_transdc_His_kin-like_C"/>
</dbReference>
<evidence type="ECO:0000256" key="8">
    <source>
        <dbReference type="ARBA" id="ARBA00022989"/>
    </source>
</evidence>
<dbReference type="InterPro" id="IPR005467">
    <property type="entry name" value="His_kinase_dom"/>
</dbReference>
<dbReference type="GO" id="GO:0000155">
    <property type="term" value="F:phosphorelay sensor kinase activity"/>
    <property type="evidence" value="ECO:0007669"/>
    <property type="project" value="InterPro"/>
</dbReference>
<feature type="transmembrane region" description="Helical" evidence="10">
    <location>
        <begin position="191"/>
        <end position="214"/>
    </location>
</feature>
<dbReference type="InterPro" id="IPR036097">
    <property type="entry name" value="HisK_dim/P_sf"/>
</dbReference>
<protein>
    <recommendedName>
        <fullName evidence="3">histidine kinase</fullName>
        <ecNumber evidence="3">2.7.13.3</ecNumber>
    </recommendedName>
</protein>
<comment type="subcellular location">
    <subcellularLocation>
        <location evidence="2">Membrane</location>
    </subcellularLocation>
</comment>
<dbReference type="Gene3D" id="3.30.565.10">
    <property type="entry name" value="Histidine kinase-like ATPase, C-terminal domain"/>
    <property type="match status" value="1"/>
</dbReference>
<keyword evidence="5" id="KW-0808">Transferase</keyword>
<dbReference type="InterPro" id="IPR036890">
    <property type="entry name" value="HATPase_C_sf"/>
</dbReference>
<keyword evidence="4" id="KW-0597">Phosphoprotein</keyword>
<evidence type="ECO:0000256" key="3">
    <source>
        <dbReference type="ARBA" id="ARBA00012438"/>
    </source>
</evidence>
<dbReference type="Pfam" id="PF02518">
    <property type="entry name" value="HATPase_c"/>
    <property type="match status" value="1"/>
</dbReference>
<dbReference type="PRINTS" id="PR00344">
    <property type="entry name" value="BCTRLSENSOR"/>
</dbReference>
<gene>
    <name evidence="12" type="ORF">SAMN06295955_10184</name>
</gene>
<dbReference type="Pfam" id="PF00512">
    <property type="entry name" value="HisKA"/>
    <property type="match status" value="1"/>
</dbReference>
<evidence type="ECO:0000256" key="6">
    <source>
        <dbReference type="ARBA" id="ARBA00022692"/>
    </source>
</evidence>
<evidence type="ECO:0000256" key="7">
    <source>
        <dbReference type="ARBA" id="ARBA00022777"/>
    </source>
</evidence>
<evidence type="ECO:0000259" key="11">
    <source>
        <dbReference type="PROSITE" id="PS50109"/>
    </source>
</evidence>
<dbReference type="CDD" id="cd00075">
    <property type="entry name" value="HATPase"/>
    <property type="match status" value="1"/>
</dbReference>
<dbReference type="Gene3D" id="1.10.287.130">
    <property type="match status" value="1"/>
</dbReference>
<evidence type="ECO:0000256" key="9">
    <source>
        <dbReference type="ARBA" id="ARBA00023136"/>
    </source>
</evidence>
<dbReference type="SUPFAM" id="SSF47384">
    <property type="entry name" value="Homodimeric domain of signal transducing histidine kinase"/>
    <property type="match status" value="1"/>
</dbReference>
<dbReference type="SUPFAM" id="SSF55874">
    <property type="entry name" value="ATPase domain of HSP90 chaperone/DNA topoisomerase II/histidine kinase"/>
    <property type="match status" value="1"/>
</dbReference>